<name>A0A927R738_9BACL</name>
<proteinExistence type="predicted"/>
<gene>
    <name evidence="2" type="ORF">H4683_002689</name>
</gene>
<dbReference type="GO" id="GO:0008236">
    <property type="term" value="F:serine-type peptidase activity"/>
    <property type="evidence" value="ECO:0007669"/>
    <property type="project" value="InterPro"/>
</dbReference>
<dbReference type="Pfam" id="PF03575">
    <property type="entry name" value="Peptidase_S51"/>
    <property type="match status" value="1"/>
</dbReference>
<sequence length="60" mass="6657">MRQIIALGGGGFSMEPDNPLLDLYILKQAKKTNPQICFIPTASGDSENYSLFRTRKPISL</sequence>
<dbReference type="EMBL" id="JADBEL010000014">
    <property type="protein sequence ID" value="MBE1555569.1"/>
    <property type="molecule type" value="Genomic_DNA"/>
</dbReference>
<dbReference type="Proteomes" id="UP000658225">
    <property type="component" value="Unassembled WGS sequence"/>
</dbReference>
<organism evidence="2 3">
    <name type="scientific">Sporosarcina limicola</name>
    <dbReference type="NCBI Taxonomy" id="34101"/>
    <lineage>
        <taxon>Bacteria</taxon>
        <taxon>Bacillati</taxon>
        <taxon>Bacillota</taxon>
        <taxon>Bacilli</taxon>
        <taxon>Bacillales</taxon>
        <taxon>Caryophanaceae</taxon>
        <taxon>Sporosarcina</taxon>
    </lineage>
</organism>
<evidence type="ECO:0000256" key="1">
    <source>
        <dbReference type="ARBA" id="ARBA00022801"/>
    </source>
</evidence>
<evidence type="ECO:0000313" key="2">
    <source>
        <dbReference type="EMBL" id="MBE1555569.1"/>
    </source>
</evidence>
<keyword evidence="1" id="KW-0378">Hydrolase</keyword>
<protein>
    <submittedName>
        <fullName evidence="2">Peptidase E</fullName>
    </submittedName>
</protein>
<accession>A0A927R738</accession>
<comment type="caution">
    <text evidence="2">The sequence shown here is derived from an EMBL/GenBank/DDBJ whole genome shotgun (WGS) entry which is preliminary data.</text>
</comment>
<dbReference type="InterPro" id="IPR005320">
    <property type="entry name" value="Peptidase_S51"/>
</dbReference>
<keyword evidence="3" id="KW-1185">Reference proteome</keyword>
<dbReference type="AlphaFoldDB" id="A0A927R738"/>
<dbReference type="GO" id="GO:0006508">
    <property type="term" value="P:proteolysis"/>
    <property type="evidence" value="ECO:0007669"/>
    <property type="project" value="InterPro"/>
</dbReference>
<evidence type="ECO:0000313" key="3">
    <source>
        <dbReference type="Proteomes" id="UP000658225"/>
    </source>
</evidence>
<reference evidence="2" key="1">
    <citation type="submission" date="2020-10" db="EMBL/GenBank/DDBJ databases">
        <title>Genomic Encyclopedia of Type Strains, Phase IV (KMG-IV): sequencing the most valuable type-strain genomes for metagenomic binning, comparative biology and taxonomic classification.</title>
        <authorList>
            <person name="Goeker M."/>
        </authorList>
    </citation>
    <scope>NUCLEOTIDE SEQUENCE</scope>
    <source>
        <strain evidence="2">DSM 13886</strain>
    </source>
</reference>